<comment type="similarity">
    <text evidence="1 2">Belongs to the fructosamine kinase family.</text>
</comment>
<name>A0A317ZDU0_9BACT</name>
<comment type="caution">
    <text evidence="3">The sequence shown here is derived from an EMBL/GenBank/DDBJ whole genome shotgun (WGS) entry which is preliminary data.</text>
</comment>
<organism evidence="3 4">
    <name type="scientific">Coraliomargarita sinensis</name>
    <dbReference type="NCBI Taxonomy" id="2174842"/>
    <lineage>
        <taxon>Bacteria</taxon>
        <taxon>Pseudomonadati</taxon>
        <taxon>Verrucomicrobiota</taxon>
        <taxon>Opitutia</taxon>
        <taxon>Puniceicoccales</taxon>
        <taxon>Coraliomargaritaceae</taxon>
        <taxon>Coraliomargarita</taxon>
    </lineage>
</organism>
<dbReference type="GO" id="GO:0016301">
    <property type="term" value="F:kinase activity"/>
    <property type="evidence" value="ECO:0007669"/>
    <property type="project" value="UniProtKB-UniRule"/>
</dbReference>
<dbReference type="Gene3D" id="3.30.200.20">
    <property type="entry name" value="Phosphorylase Kinase, domain 1"/>
    <property type="match status" value="1"/>
</dbReference>
<dbReference type="FunCoup" id="A0A317ZDU0">
    <property type="interactions" value="294"/>
</dbReference>
<dbReference type="Gene3D" id="3.90.1200.10">
    <property type="match status" value="1"/>
</dbReference>
<keyword evidence="2" id="KW-0418">Kinase</keyword>
<accession>A0A317ZDU0</accession>
<dbReference type="InterPro" id="IPR016477">
    <property type="entry name" value="Fructo-/Ketosamine-3-kinase"/>
</dbReference>
<evidence type="ECO:0000256" key="1">
    <source>
        <dbReference type="ARBA" id="ARBA00009460"/>
    </source>
</evidence>
<evidence type="ECO:0000256" key="2">
    <source>
        <dbReference type="PIRNR" id="PIRNR006221"/>
    </source>
</evidence>
<dbReference type="EMBL" id="QHJQ01000009">
    <property type="protein sequence ID" value="PXA03495.1"/>
    <property type="molecule type" value="Genomic_DNA"/>
</dbReference>
<protein>
    <recommendedName>
        <fullName evidence="5">Fructosamine kinase family protein</fullName>
    </recommendedName>
</protein>
<dbReference type="PANTHER" id="PTHR12149:SF8">
    <property type="entry name" value="PROTEIN-RIBULOSAMINE 3-KINASE"/>
    <property type="match status" value="1"/>
</dbReference>
<dbReference type="PIRSF" id="PIRSF006221">
    <property type="entry name" value="Ketosamine-3-kinase"/>
    <property type="match status" value="1"/>
</dbReference>
<evidence type="ECO:0008006" key="5">
    <source>
        <dbReference type="Google" id="ProtNLM"/>
    </source>
</evidence>
<reference evidence="3 4" key="1">
    <citation type="submission" date="2018-05" db="EMBL/GenBank/DDBJ databases">
        <title>Coraliomargarita sinensis sp. nov., isolated from a marine solar saltern.</title>
        <authorList>
            <person name="Zhou L.Y."/>
        </authorList>
    </citation>
    <scope>NUCLEOTIDE SEQUENCE [LARGE SCALE GENOMIC DNA]</scope>
    <source>
        <strain evidence="3 4">WN38</strain>
    </source>
</reference>
<gene>
    <name evidence="3" type="ORF">DDZ13_12010</name>
</gene>
<dbReference type="PANTHER" id="PTHR12149">
    <property type="entry name" value="FRUCTOSAMINE 3 KINASE-RELATED PROTEIN"/>
    <property type="match status" value="1"/>
</dbReference>
<evidence type="ECO:0000313" key="3">
    <source>
        <dbReference type="EMBL" id="PXA03495.1"/>
    </source>
</evidence>
<proteinExistence type="inferred from homology"/>
<sequence>MSEARGTEFHVSSARPQGGGCINEAWIVGDGENSYFVKLNTSDKLFMFEAESEALGEIGASLTIPVPRPVAHGTASKRSFLVLEALPMGSPKDGSWQAMGQKLAQLHRTTADRFGWHRDNVIGSTPQYNPWTERWADFFREQRLRPQLELARQKGDHYARADQLLDRVDSLLEGHRPAPSLLHGDLWSGNAGFLEDGSPVIYDPATYYGDRETDLAFSEFFGGFSPDFYRAYEEEWPLPPGYERRKILYNLYHVLNHANLFGGGYAGQAESMIRQLLT</sequence>
<dbReference type="Proteomes" id="UP000247099">
    <property type="component" value="Unassembled WGS sequence"/>
</dbReference>
<dbReference type="OrthoDB" id="5291879at2"/>
<keyword evidence="2" id="KW-0808">Transferase</keyword>
<keyword evidence="4" id="KW-1185">Reference proteome</keyword>
<dbReference type="SUPFAM" id="SSF56112">
    <property type="entry name" value="Protein kinase-like (PK-like)"/>
    <property type="match status" value="1"/>
</dbReference>
<dbReference type="AlphaFoldDB" id="A0A317ZDU0"/>
<dbReference type="Pfam" id="PF03881">
    <property type="entry name" value="Fructosamin_kin"/>
    <property type="match status" value="1"/>
</dbReference>
<dbReference type="InterPro" id="IPR011009">
    <property type="entry name" value="Kinase-like_dom_sf"/>
</dbReference>
<dbReference type="InParanoid" id="A0A317ZDU0"/>
<evidence type="ECO:0000313" key="4">
    <source>
        <dbReference type="Proteomes" id="UP000247099"/>
    </source>
</evidence>